<dbReference type="AntiFam" id="ANF00041">
    <property type="entry name" value="Antisense to RNaseP"/>
</dbReference>
<feature type="region of interest" description="Disordered" evidence="1">
    <location>
        <begin position="323"/>
        <end position="349"/>
    </location>
</feature>
<dbReference type="Proteomes" id="UP000181951">
    <property type="component" value="Unassembled WGS sequence"/>
</dbReference>
<evidence type="ECO:0000313" key="3">
    <source>
        <dbReference type="Proteomes" id="UP000181951"/>
    </source>
</evidence>
<feature type="compositionally biased region" description="Basic and acidic residues" evidence="1">
    <location>
        <begin position="160"/>
        <end position="176"/>
    </location>
</feature>
<accession>A0A1H8FFU5</accession>
<feature type="region of interest" description="Disordered" evidence="1">
    <location>
        <begin position="123"/>
        <end position="208"/>
    </location>
</feature>
<dbReference type="STRING" id="310780.SAMN05216267_1003297"/>
<sequence length="370" mass="38794">MCPGPAPNRPPWQELGTRRALPGARGSALLQGPTAPAEGRRGLPGCTPNTRCRSATLAGNCHRPGVWRSSLVRETSVSPETAPTGPCSFTRSRSEPFPKILIHPGGVLYRTPAAKSIVRSVHPARLRRPRAPGSASSSHYGATFSASGSPPWPQIGPARRCADHEYPPDLRKRGAADESGCTPGSVPRGPRGLRGDGHPSRAAVAGSLVRSTRGLGRAALGRPRGTVSLRSLLTLLQVGFTKPSRSPWTLVVSYTTVSPLPGTEVPGGLFSVALSRGSPRVAVSHHPALWSPDVPRGTPEGTPRGRPPGSSAVVTIVVVRAGPAAHGRRGPPASSPRCGHASARRRDVQVAAGVRRGRRLLRIVESVRGR</sequence>
<dbReference type="EMBL" id="FODD01000003">
    <property type="protein sequence ID" value="SEN30603.1"/>
    <property type="molecule type" value="Genomic_DNA"/>
</dbReference>
<keyword evidence="3" id="KW-1185">Reference proteome</keyword>
<feature type="region of interest" description="Disordered" evidence="1">
    <location>
        <begin position="1"/>
        <end position="47"/>
    </location>
</feature>
<proteinExistence type="predicted"/>
<organism evidence="2 3">
    <name type="scientific">Actinacidiphila rubida</name>
    <dbReference type="NCBI Taxonomy" id="310780"/>
    <lineage>
        <taxon>Bacteria</taxon>
        <taxon>Bacillati</taxon>
        <taxon>Actinomycetota</taxon>
        <taxon>Actinomycetes</taxon>
        <taxon>Kitasatosporales</taxon>
        <taxon>Streptomycetaceae</taxon>
        <taxon>Actinacidiphila</taxon>
    </lineage>
</organism>
<gene>
    <name evidence="2" type="ORF">SAMN05216267_1003297</name>
</gene>
<reference evidence="2 3" key="1">
    <citation type="submission" date="2016-10" db="EMBL/GenBank/DDBJ databases">
        <authorList>
            <person name="de Groot N.N."/>
        </authorList>
    </citation>
    <scope>NUCLEOTIDE SEQUENCE [LARGE SCALE GENOMIC DNA]</scope>
    <source>
        <strain evidence="2 3">CGMCC 4.2026</strain>
    </source>
</reference>
<dbReference type="AlphaFoldDB" id="A0A1H8FFU5"/>
<feature type="compositionally biased region" description="Pro residues" evidence="1">
    <location>
        <begin position="1"/>
        <end position="10"/>
    </location>
</feature>
<name>A0A1H8FFU5_9ACTN</name>
<evidence type="ECO:0000256" key="1">
    <source>
        <dbReference type="SAM" id="MobiDB-lite"/>
    </source>
</evidence>
<evidence type="ECO:0000313" key="2">
    <source>
        <dbReference type="EMBL" id="SEN30603.1"/>
    </source>
</evidence>
<protein>
    <submittedName>
        <fullName evidence="2">Uncharacterized protein</fullName>
    </submittedName>
</protein>